<feature type="transmembrane region" description="Helical" evidence="12">
    <location>
        <begin position="3248"/>
        <end position="3269"/>
    </location>
</feature>
<feature type="transmembrane region" description="Helical" evidence="12">
    <location>
        <begin position="3928"/>
        <end position="3948"/>
    </location>
</feature>
<evidence type="ECO:0000256" key="9">
    <source>
        <dbReference type="ARBA" id="ARBA00023170"/>
    </source>
</evidence>
<feature type="transmembrane region" description="Helical" evidence="12">
    <location>
        <begin position="1129"/>
        <end position="1152"/>
    </location>
</feature>
<dbReference type="InterPro" id="IPR011500">
    <property type="entry name" value="GPCR_3_9-Cys_dom"/>
</dbReference>
<dbReference type="PANTHER" id="PTHR24061">
    <property type="entry name" value="CALCIUM-SENSING RECEPTOR-RELATED"/>
    <property type="match status" value="1"/>
</dbReference>
<evidence type="ECO:0000256" key="3">
    <source>
        <dbReference type="ARBA" id="ARBA00022475"/>
    </source>
</evidence>
<dbReference type="InterPro" id="IPR000337">
    <property type="entry name" value="GPCR_3"/>
</dbReference>
<feature type="transmembrane region" description="Helical" evidence="12">
    <location>
        <begin position="3372"/>
        <end position="3393"/>
    </location>
</feature>
<feature type="transmembrane region" description="Helical" evidence="12">
    <location>
        <begin position="3883"/>
        <end position="3916"/>
    </location>
</feature>
<comment type="caution">
    <text evidence="15">The sequence shown here is derived from an EMBL/GenBank/DDBJ whole genome shotgun (WGS) entry which is preliminary data.</text>
</comment>
<dbReference type="PANTHER" id="PTHR24061:SF528">
    <property type="entry name" value="C-FAMILY ODORANT RECEPTOR OLFCD2-RELATED"/>
    <property type="match status" value="1"/>
</dbReference>
<evidence type="ECO:0000313" key="15">
    <source>
        <dbReference type="EMBL" id="TWW77111.1"/>
    </source>
</evidence>
<dbReference type="InterPro" id="IPR028082">
    <property type="entry name" value="Peripla_BP_I"/>
</dbReference>
<keyword evidence="9 15" id="KW-0675">Receptor</keyword>
<feature type="domain" description="G-protein coupled receptors family 3 profile" evidence="14">
    <location>
        <begin position="4282"/>
        <end position="4491"/>
    </location>
</feature>
<dbReference type="SMART" id="SM01411">
    <property type="entry name" value="Ephrin_rec_like"/>
    <property type="match status" value="6"/>
</dbReference>
<evidence type="ECO:0000256" key="12">
    <source>
        <dbReference type="SAM" id="Phobius"/>
    </source>
</evidence>
<feature type="transmembrane region" description="Helical" evidence="12">
    <location>
        <begin position="3281"/>
        <end position="3305"/>
    </location>
</feature>
<feature type="domain" description="G-protein coupled receptors family 3 profile" evidence="14">
    <location>
        <begin position="3762"/>
        <end position="3979"/>
    </location>
</feature>
<gene>
    <name evidence="15" type="ORF">D4764_12G0005010</name>
</gene>
<dbReference type="InterPro" id="IPR017978">
    <property type="entry name" value="GPCR_3_C"/>
</dbReference>
<evidence type="ECO:0000313" key="16">
    <source>
        <dbReference type="Proteomes" id="UP000324091"/>
    </source>
</evidence>
<feature type="transmembrane region" description="Helical" evidence="12">
    <location>
        <begin position="2810"/>
        <end position="2831"/>
    </location>
</feature>
<evidence type="ECO:0000256" key="2">
    <source>
        <dbReference type="ARBA" id="ARBA00007242"/>
    </source>
</evidence>
<protein>
    <submittedName>
        <fullName evidence="15">Extracellular calcium-sensing receptor</fullName>
    </submittedName>
</protein>
<dbReference type="Gene3D" id="3.40.50.2300">
    <property type="match status" value="12"/>
</dbReference>
<dbReference type="GO" id="GO:0004930">
    <property type="term" value="F:G protein-coupled receptor activity"/>
    <property type="evidence" value="ECO:0007669"/>
    <property type="project" value="UniProtKB-KW"/>
</dbReference>
<evidence type="ECO:0000256" key="1">
    <source>
        <dbReference type="ARBA" id="ARBA00004651"/>
    </source>
</evidence>
<feature type="transmembrane region" description="Helical" evidence="12">
    <location>
        <begin position="534"/>
        <end position="554"/>
    </location>
</feature>
<feature type="transmembrane region" description="Helical" evidence="12">
    <location>
        <begin position="4281"/>
        <end position="4305"/>
    </location>
</feature>
<feature type="transmembrane region" description="Helical" evidence="12">
    <location>
        <begin position="566"/>
        <end position="590"/>
    </location>
</feature>
<dbReference type="EMBL" id="RHFK02000004">
    <property type="protein sequence ID" value="TWW77111.1"/>
    <property type="molecule type" value="Genomic_DNA"/>
</dbReference>
<feature type="domain" description="G-protein coupled receptors family 3 profile" evidence="14">
    <location>
        <begin position="2649"/>
        <end position="2868"/>
    </location>
</feature>
<feature type="transmembrane region" description="Helical" evidence="12">
    <location>
        <begin position="1198"/>
        <end position="1222"/>
    </location>
</feature>
<dbReference type="Pfam" id="PF00003">
    <property type="entry name" value="7tm_3"/>
    <property type="match status" value="6"/>
</dbReference>
<dbReference type="PROSITE" id="PS00981">
    <property type="entry name" value="G_PROTEIN_RECEP_F3_3"/>
    <property type="match status" value="4"/>
</dbReference>
<evidence type="ECO:0000256" key="5">
    <source>
        <dbReference type="ARBA" id="ARBA00022729"/>
    </source>
</evidence>
<keyword evidence="5 13" id="KW-0732">Signal</keyword>
<feature type="chain" id="PRO_5022954095" evidence="13">
    <location>
        <begin position="21"/>
        <end position="4565"/>
    </location>
</feature>
<keyword evidence="10" id="KW-0325">Glycoprotein</keyword>
<keyword evidence="7" id="KW-0297">G-protein coupled receptor</keyword>
<dbReference type="FunFam" id="3.40.50.2300:FF:000016">
    <property type="entry name" value="Taste 1 receptor member 2"/>
    <property type="match status" value="7"/>
</dbReference>
<dbReference type="CDD" id="cd06364">
    <property type="entry name" value="PBP1_CaSR"/>
    <property type="match status" value="1"/>
</dbReference>
<feature type="transmembrane region" description="Helical" evidence="12">
    <location>
        <begin position="4448"/>
        <end position="4468"/>
    </location>
</feature>
<feature type="transmembrane region" description="Helical" evidence="12">
    <location>
        <begin position="3405"/>
        <end position="3425"/>
    </location>
</feature>
<feature type="transmembrane region" description="Helical" evidence="12">
    <location>
        <begin position="4415"/>
        <end position="4436"/>
    </location>
</feature>
<feature type="transmembrane region" description="Helical" evidence="12">
    <location>
        <begin position="3325"/>
        <end position="3344"/>
    </location>
</feature>
<dbReference type="FunFam" id="2.10.50.30:FF:000002">
    <property type="entry name" value="Vomeronasal 2 receptor, h1"/>
    <property type="match status" value="6"/>
</dbReference>
<keyword evidence="3" id="KW-1003">Cell membrane</keyword>
<evidence type="ECO:0000256" key="7">
    <source>
        <dbReference type="ARBA" id="ARBA00023040"/>
    </source>
</evidence>
<comment type="subcellular location">
    <subcellularLocation>
        <location evidence="1">Cell membrane</location>
        <topology evidence="1">Multi-pass membrane protein</topology>
    </subcellularLocation>
</comment>
<keyword evidence="6 12" id="KW-1133">Transmembrane helix</keyword>
<feature type="domain" description="G-protein coupled receptors family 3 profile" evidence="14">
    <location>
        <begin position="3211"/>
        <end position="3456"/>
    </location>
</feature>
<dbReference type="InterPro" id="IPR001828">
    <property type="entry name" value="ANF_lig-bd_rcpt"/>
</dbReference>
<feature type="transmembrane region" description="Helical" evidence="12">
    <location>
        <begin position="4352"/>
        <end position="4376"/>
    </location>
</feature>
<feature type="domain" description="G-protein coupled receptors family 3 profile" evidence="14">
    <location>
        <begin position="2205"/>
        <end position="2264"/>
    </location>
</feature>
<feature type="transmembrane region" description="Helical" evidence="12">
    <location>
        <begin position="4474"/>
        <end position="4491"/>
    </location>
</feature>
<feature type="transmembrane region" description="Helical" evidence="12">
    <location>
        <begin position="3210"/>
        <end position="3236"/>
    </location>
</feature>
<feature type="domain" description="G-protein coupled receptors family 3 profile" evidence="14">
    <location>
        <begin position="1128"/>
        <end position="1252"/>
    </location>
</feature>
<evidence type="ECO:0000256" key="13">
    <source>
        <dbReference type="SAM" id="SignalP"/>
    </source>
</evidence>
<dbReference type="PRINTS" id="PR00592">
    <property type="entry name" value="CASENSINGR"/>
</dbReference>
<keyword evidence="11" id="KW-0807">Transducer</keyword>
<feature type="transmembrane region" description="Helical" evidence="12">
    <location>
        <begin position="2719"/>
        <end position="2743"/>
    </location>
</feature>
<feature type="transmembrane region" description="Helical" evidence="12">
    <location>
        <begin position="2843"/>
        <end position="2863"/>
    </location>
</feature>
<evidence type="ECO:0000256" key="10">
    <source>
        <dbReference type="ARBA" id="ARBA00023180"/>
    </source>
</evidence>
<keyword evidence="16" id="KW-1185">Reference proteome</keyword>
<sequence>MPQVIAELFFIGLLLKLTSAQVRASSCQILGSPEFPLLSREGDVVIGGAFSVHSKVTQPSLSYREKPAQISCSSVNLREFRFAQSMIFAIEEINKSDFLLPNVSIGYRIYDTCGSTLSSVRAAMALMNGELTAGKNCSYRSSVHAIIGESESFSTIVLSRLTGPFEIPVISHSATCECLSDRKEHPSFFRTIASDLYQSRALAQLVKHFGWTWVGAVNSDSDYGNNGMAIFLTAAQEEGVCVEYTEKFHRAEPEKLLKVVEVIRRGTARVIVGFLAYVEMNNLLQQLSLHNVTGLQFVGVEAWITANSLVTPTSFGVLGGSLGFAVEKAAISDLDDFLIGGFWETEFECKETIEDGMAGPATCRENGDLAAFKGYADDVAELRCSGNIYKAVYAVAHSLHSTLQCSISGVCDKTVKVTHQQIVEALKVVNFTTKNGEQVWFDGTGIAVARYEVVNWQRSSGGSVQFKPVGFYDASLPPGLSESCRPGTRKVPQKGKPLCCYDCISCAEGEVSNSTALFVINKNTPLVKANNSELSFLLLFSLTLCFLCSLTFIGRPSGWSCMLRHAAFGITFVLCISCVLGKTMVVLMAFRATLPGSNVMKWFGPAQQRLSNTKHYKEKIILECALGSAVGFWAVLGYIGVLAVLCFILAFLARQLPDNFNEAKFITFNTGESRVPLLSREGDVVIGGAFSVHSKVTQPSLSHQEKPARISCSSVNLREFRFAQTMIFAIEEINKSDFLLPNVSIGYRIYDTCGSTLSSVRAAMALMNGELTAGKNCSYRSSVHAIIGESESSSTIVLSRLTGPFEIPVPGPRPAGQALGWTWVGAVNSDSDYGNNGMAIFLTAAQEEGVCVEYTEKFHRAEPEKLLKVVEVIRRGTARVIVGFLAHVEMNNLLQQLSLHNVTGLQFVGVEAWITADSLVTPTSFGVLGGSLGFAVEKAAISDLDDFLIGDFWETEFECKKMIEDGMAGPATCRENGDLAAFKGYADDVAELRYSGNIYKAVYAVAHSLHSTLQCSISGVCDKTVKVTHQQIVEALKVVNFTTKNGEQVWFDGTGAAVARYEVVNWQRSSGGSVQFKPVGFYDASLPPGLSESCRPGTRKVPQKGKPLCCYDCISHVLKEKLATAQSMGVVLVFFTLLGVFLTLSVTALFVINKNTPLVKANNSELSFLLLFSLTLCFLCSLTFIGRPSGWSCMLRHTAFGITFVLCISCVLGKTMVVLMAFRATLPGSNVMKWFGPAQQRLSVLAFTLVQISHFATCACLSNRKEYPSFFRTIPSDFYQSRALAKLVKHFGWTWVGAVKSDNDYGNNGLATFIMAAEQEGVCVEYSEGFSWTDPSEQIARVVTVIKSGSARVLVAFLAQSEMSALLEEAVKQNLTGLQWVGSESWITAGHLALKKYSAILTGSLGFTIRKTKITGLQEFLLQVNPSQNPQNNLLKEFWETTFGCSFQSDVHGATQCSGVEKLKDIQNPFTDVSELRISNNVYKAVYAVAHAMHSMLKCGQGGEAVNQSCTTKEDFELKQVVEHLQSVNFTLQSGERVYFDDYGDPAATYELVNWQRSPEGNTVFVVVGNYDASQPNGRQFTMNNINITWAARLQKRPLSVCSQSCIPGFRQAVIKGKPICCFTCVACAAGEISNSSNSAECLQCPLEFWSNEDHSQCVPKNPVTIDPALHFNPEMIQCEGLDPGELQYAFTMMFAINEINNSSDLLPGLILGYRIFDSCPSVPLSIRASLNLMNRYESGGDSCSKLSNVHAVIGETTSTSTIGIARTMGPFLIPVISHSATCACLGNRRDYPSFFRTIPSDIYQSQALAKLVKHFGWTWVGAIRTNSDYGNGGMTAFLKAAEKEGVCVEYSVAIYRTDPRKWFLEVVDIIKKSTSKVIVAFVDGTDLDILVKELHAQSVTGLQWVGSEGWITYRFIASPENYAVVQGAVGFAALNTHLPGLQEFLADSRPSTTPGNNGLVELWETVFKCTLSPRAQSPLAACTGKESLRDASTRFTDVSDASLLNNVYKATYAIAHALHLLLTCKEGEGPFENNTCADRHNVQPWQVLHYLTLVNFTTKIGDNVHFDEMGDPVPRYALVNWQMDEAGYVLFETIGDYDASRPEGHQFQMNDGVKALWAGENLEVPRSVCSESCLPGTRRAFVKGKPICCFDCIACADGKFSNSTNAVKCDKCPPEYKSNEERNNCNLKAIEFLTFRELMGILQTPIVRANNSELSFLLLFSLTLCFLCSLTFIGRPSEWSCMLRHTAFGITFVLCISCILGKTMACGQVCRHIGEVEKPQLSKEGDVILGGIFYFHNRWKTRENAYTAKPLPTECRSDKNKYPSFLRTIPSDHYQSRALAQLVKYFGWTWVGAVRSNDDYGNNGMATFIETAEELGICVEYSVAVFRTDPMIKILQIIDIIKSSTSKVIVTFLSPGDLNVLLQEFSQHNLTGYQWVGSESWISDSHIAAMDVHHILDGAVGLSIPKAHVTGMKEFILDVKQLSSSSKELFREFWEALFDCKFEDSVSTTTENQRECSGHEDLAGVKNTFTDMSLMPIFYNIYKGVYAVAHALHDVLSCNNTCNKTAQLDPFTVPVSVCSEKCPPGTRKVLQKGKPVCCYDCLRCADGEISNSTDSISCVRCHSEFWSNERRDACIKKKEEFLSYEEMMGALLTAASLLGTCLTAVVMLIFFRYRQTPIVRANNSELSFLLLFSLTLCFLCSLTFIGRPSGWSCMLRHTAFGITFVLCISCVLGKTMVVLMAFRATLPGSNVMKWFGPAQQRLCVLGFTLIQVIICILWLSISPPSPNKNFNVAKDRIILECALGSAVGFWAVLGYIGLLAMFCFILAFLARKLPDNFNEAKFITFSMLIFCAVWVTFIPAYVSSPGNKWKDKWNTYKQKPPPLQCTRGFQFAQAMLFAIDEINNSTNLLPGILLGYKIYDACASIARSVRVALALANGNQVESSLKGPCPKPAQVQAIMGETASSPCMAIATVIGPFHIPLISHFATCACLSDKNKYPSFLRTIPSDHYQSRALAQLVKHFGWTWVGAIRTNDDYGNNGMATFIETAEELGICVEYSVAVFRTDPLDKIRQIIDIIKASTSRVIVAFMANKDMDVLLSEMSQHNLTGYQWVGSESWISDSHTAAMDVHHILDGAVPVSVCSEKCPPGTRKVLQKGKPVCCYDCLRCADGEISNSTDSISCVRCHSEFWSNERRDACIKKKEEFLSYEEMMGALLTAASLLGTCLTAVVMFIFFRYRQTPIVRANNSELSFLLLFSLTLCFLCSLTFIGRPSGWSCMLRHTAFGITFVLCISCVLGKTMVVLMAFRATLPGSNVMKWFGPAQQRLCVLGFTLIQVIICILWLSISPPSPNKNFDVAKDRIILECALGSAVGFWSVLGYIGLLAMFCFILAFLARKLPDNFNEAKFITFSMLIFCAVWVTFIPAYVSSPGKFSVAMGDPENPQLSKDGDIILGGIFSFHRSWINRRDTYMHKPLPLQCIRGVRASLALINSQETTFKLSDKCTKPAQVQAIMGESSSSPCMAIATVMGPFHIPLISHFATCDCLSDKNKYPSFLRTIPSDHYQSRALAQLVKYFGWTWVGAIRTNDDYGNNGMATFIETAEELGICVEYSVAVFRTDPPEKIQQIIDVIKASTSRVIVGFLSHLDMDVLLIELSQHNLTGYQWVGSEAWIFESHIAAMDVHHILDGAVPVSVCSEKCPPGTRKVLQKGKPVCCYDCLRCAEGEISNSTDSISCVRCHSEFWSNERRDACIKKKEEFLSYEEMMGALLTAASLLGTCLTAVVMFIFFRYRRTPIVRANNSELSFLLLFSLTLCFLCSLTFIGRPSGWSCMLRHTAFGITFVLCISCVLGKTMVVLMAFRATLPGSNVMKWFGPAQQRLSDFKDRIILECALGSAVGFWAVLGYIGLLAMFCFILAFLARKLPDNFNEAKFITFSMLIFCAVWVTFIPAYVSSPGKFSVAMGDPENPQLSKDGDIILGGIFSFHSSWINRRDTYMHKPLPLQCIRGVRASLALINSQETTFKLSDKCTKPAQVQAIMGESSSSPNMAVATVMGPFHIPLVEMSQHNLTGYQWVGSEGWIIDSHTAAMHVRHILDGAVGLSIPKAHVTGMKEFILDVKQLNSSSKELFREFWEALFDCKFEDSVSATTENQRECSGHEDLAGVKNTFTDMSLMPIFYNVYKEVYAVAHTLHDILSCNNTCNKTAQLDPFTVPVSVCSEKCPPGTRKVLQKGKPVCCYDCLRCAEGEISNSTDSISCVRCHSEFWSNERRDACIKKKEEFLSYEEMMGALLTAASLLGTCLTAVVMFIFFRYRRTPIVRANNSELSFLLLFSLTLCFLCSLSFIGRPSGWSCMLRHAAFGITFVLCISCVLGKTMVVLMAFRATLPGSNVMKWFGPAQQRLSDFKDRIILECALGSAVGFWAVLGYIGLLAMFCFILAFLARKLPDNFNEAKFITFSMLIFCAVWVTFIPAYVSSPGKFSVAVEIFAILSSGWAGLQSRAMQLLRLLLLAVLLGKGTPLCRLRDSAQVPELAQDGDFVIGGIFSFRTGQDYVIDTFQHIPEARKCKKYAA</sequence>
<reference evidence="15 16" key="1">
    <citation type="submission" date="2019-04" db="EMBL/GenBank/DDBJ databases">
        <title>Chromosome genome assembly for Takifugu flavidus.</title>
        <authorList>
            <person name="Xiao S."/>
        </authorList>
    </citation>
    <scope>NUCLEOTIDE SEQUENCE [LARGE SCALE GENOMIC DNA]</scope>
    <source>
        <strain evidence="15">HTHZ2018</strain>
        <tissue evidence="15">Muscle</tissue>
    </source>
</reference>
<organism evidence="15 16">
    <name type="scientific">Takifugu flavidus</name>
    <name type="common">sansaifugu</name>
    <dbReference type="NCBI Taxonomy" id="433684"/>
    <lineage>
        <taxon>Eukaryota</taxon>
        <taxon>Metazoa</taxon>
        <taxon>Chordata</taxon>
        <taxon>Craniata</taxon>
        <taxon>Vertebrata</taxon>
        <taxon>Euteleostomi</taxon>
        <taxon>Actinopterygii</taxon>
        <taxon>Neopterygii</taxon>
        <taxon>Teleostei</taxon>
        <taxon>Neoteleostei</taxon>
        <taxon>Acanthomorphata</taxon>
        <taxon>Eupercaria</taxon>
        <taxon>Tetraodontiformes</taxon>
        <taxon>Tetradontoidea</taxon>
        <taxon>Tetraodontidae</taxon>
        <taxon>Takifugu</taxon>
    </lineage>
</organism>
<feature type="domain" description="G-protein coupled receptors family 3 profile" evidence="14">
    <location>
        <begin position="516"/>
        <end position="678"/>
    </location>
</feature>
<feature type="transmembrane region" description="Helical" evidence="12">
    <location>
        <begin position="632"/>
        <end position="653"/>
    </location>
</feature>
<feature type="transmembrane region" description="Helical" evidence="12">
    <location>
        <begin position="2648"/>
        <end position="2674"/>
    </location>
</feature>
<comment type="similarity">
    <text evidence="2">Belongs to the G-protein coupled receptor 3 family.</text>
</comment>
<dbReference type="SUPFAM" id="SSF57184">
    <property type="entry name" value="Growth factor receptor domain"/>
    <property type="match status" value="1"/>
</dbReference>
<feature type="transmembrane region" description="Helical" evidence="12">
    <location>
        <begin position="3832"/>
        <end position="3856"/>
    </location>
</feature>
<name>A0A5C6PE79_9TELE</name>
<accession>A0A5C6PE79</accession>
<evidence type="ECO:0000256" key="4">
    <source>
        <dbReference type="ARBA" id="ARBA00022692"/>
    </source>
</evidence>
<evidence type="ECO:0000256" key="6">
    <source>
        <dbReference type="ARBA" id="ARBA00022989"/>
    </source>
</evidence>
<keyword evidence="8 12" id="KW-0472">Membrane</keyword>
<dbReference type="Gene3D" id="2.10.50.30">
    <property type="entry name" value="GPCR, family 3, nine cysteines domain"/>
    <property type="match status" value="7"/>
</dbReference>
<dbReference type="PRINTS" id="PR00248">
    <property type="entry name" value="GPCRMGR"/>
</dbReference>
<feature type="transmembrane region" description="Helical" evidence="12">
    <location>
        <begin position="2763"/>
        <end position="2782"/>
    </location>
</feature>
<dbReference type="Proteomes" id="UP000324091">
    <property type="component" value="Chromosome 12"/>
</dbReference>
<evidence type="ECO:0000256" key="11">
    <source>
        <dbReference type="ARBA" id="ARBA00023224"/>
    </source>
</evidence>
<dbReference type="InterPro" id="IPR000068">
    <property type="entry name" value="GPCR_3_Ca_sens_rcpt-rel"/>
</dbReference>
<dbReference type="GO" id="GO:0005886">
    <property type="term" value="C:plasma membrane"/>
    <property type="evidence" value="ECO:0007669"/>
    <property type="project" value="UniProtKB-SubCell"/>
</dbReference>
<dbReference type="FunFam" id="3.40.50.2300:FF:000067">
    <property type="entry name" value="Olfactory receptor C family, h1"/>
    <property type="match status" value="1"/>
</dbReference>
<dbReference type="PROSITE" id="PS50259">
    <property type="entry name" value="G_PROTEIN_RECEP_F3_4"/>
    <property type="match status" value="7"/>
</dbReference>
<evidence type="ECO:0000259" key="14">
    <source>
        <dbReference type="PROSITE" id="PS50259"/>
    </source>
</evidence>
<dbReference type="CDD" id="cd15283">
    <property type="entry name" value="7tmC_V2R_pheromone"/>
    <property type="match status" value="2"/>
</dbReference>
<dbReference type="InterPro" id="IPR038550">
    <property type="entry name" value="GPCR_3_9-Cys_sf"/>
</dbReference>
<dbReference type="InterPro" id="IPR017979">
    <property type="entry name" value="GPCR_3_CS"/>
</dbReference>
<feature type="transmembrane region" description="Helical" evidence="12">
    <location>
        <begin position="3761"/>
        <end position="3787"/>
    </location>
</feature>
<dbReference type="SUPFAM" id="SSF53822">
    <property type="entry name" value="Periplasmic binding protein-like I"/>
    <property type="match status" value="8"/>
</dbReference>
<feature type="transmembrane region" description="Helical" evidence="12">
    <location>
        <begin position="1167"/>
        <end position="1186"/>
    </location>
</feature>
<dbReference type="Pfam" id="PF07562">
    <property type="entry name" value="NCD3G"/>
    <property type="match status" value="7"/>
</dbReference>
<proteinExistence type="inferred from homology"/>
<feature type="transmembrane region" description="Helical" evidence="12">
    <location>
        <begin position="3799"/>
        <end position="3820"/>
    </location>
</feature>
<dbReference type="FunFam" id="3.40.50.2300:FF:000752">
    <property type="entry name" value="Uncharacterized protein"/>
    <property type="match status" value="1"/>
</dbReference>
<keyword evidence="4 12" id="KW-0812">Transmembrane</keyword>
<dbReference type="InterPro" id="IPR009030">
    <property type="entry name" value="Growth_fac_rcpt_cys_sf"/>
</dbReference>
<evidence type="ECO:0000256" key="8">
    <source>
        <dbReference type="ARBA" id="ARBA00023136"/>
    </source>
</evidence>
<dbReference type="Pfam" id="PF01094">
    <property type="entry name" value="ANF_receptor"/>
    <property type="match status" value="9"/>
</dbReference>
<feature type="signal peptide" evidence="13">
    <location>
        <begin position="1"/>
        <end position="20"/>
    </location>
</feature>
<feature type="transmembrane region" description="Helical" evidence="12">
    <location>
        <begin position="2686"/>
        <end position="2707"/>
    </location>
</feature>
<feature type="transmembrane region" description="Helical" evidence="12">
    <location>
        <begin position="4320"/>
        <end position="4340"/>
    </location>
</feature>